<evidence type="ECO:0000256" key="1">
    <source>
        <dbReference type="ARBA" id="ARBA00004236"/>
    </source>
</evidence>
<keyword evidence="3" id="KW-1003">Cell membrane</keyword>
<comment type="caution">
    <text evidence="10">The sequence shown here is derived from an EMBL/GenBank/DDBJ whole genome shotgun (WGS) entry which is preliminary data.</text>
</comment>
<evidence type="ECO:0000256" key="2">
    <source>
        <dbReference type="ARBA" id="ARBA00007759"/>
    </source>
</evidence>
<feature type="compositionally biased region" description="Polar residues" evidence="7">
    <location>
        <begin position="561"/>
        <end position="574"/>
    </location>
</feature>
<dbReference type="InterPro" id="IPR021368">
    <property type="entry name" value="T7SS_EccE"/>
</dbReference>
<comment type="similarity">
    <text evidence="2">Belongs to the EccE family.</text>
</comment>
<name>A0A848L0L8_9ACTN</name>
<evidence type="ECO:0000256" key="7">
    <source>
        <dbReference type="SAM" id="MobiDB-lite"/>
    </source>
</evidence>
<evidence type="ECO:0000256" key="5">
    <source>
        <dbReference type="ARBA" id="ARBA00022989"/>
    </source>
</evidence>
<dbReference type="EMBL" id="JABBNB010000011">
    <property type="protein sequence ID" value="NMO02031.1"/>
    <property type="molecule type" value="Genomic_DNA"/>
</dbReference>
<dbReference type="NCBIfam" id="TIGR03923">
    <property type="entry name" value="T7SS_EccE"/>
    <property type="match status" value="1"/>
</dbReference>
<reference evidence="10 11" key="1">
    <citation type="submission" date="2020-04" db="EMBL/GenBank/DDBJ databases">
        <title>Gordonia sp. nov. TBRC 11910.</title>
        <authorList>
            <person name="Suriyachadkun C."/>
        </authorList>
    </citation>
    <scope>NUCLEOTIDE SEQUENCE [LARGE SCALE GENOMIC DNA]</scope>
    <source>
        <strain evidence="10 11">TBRC 11910</strain>
    </source>
</reference>
<evidence type="ECO:0000256" key="8">
    <source>
        <dbReference type="SAM" id="Phobius"/>
    </source>
</evidence>
<accession>A0A848L0L8</accession>
<evidence type="ECO:0000256" key="3">
    <source>
        <dbReference type="ARBA" id="ARBA00022475"/>
    </source>
</evidence>
<evidence type="ECO:0000313" key="11">
    <source>
        <dbReference type="Proteomes" id="UP000550729"/>
    </source>
</evidence>
<feature type="region of interest" description="Disordered" evidence="7">
    <location>
        <begin position="545"/>
        <end position="574"/>
    </location>
</feature>
<comment type="subcellular location">
    <subcellularLocation>
        <location evidence="1">Cell membrane</location>
    </subcellularLocation>
</comment>
<keyword evidence="6 8" id="KW-0472">Membrane</keyword>
<dbReference type="Proteomes" id="UP000550729">
    <property type="component" value="Unassembled WGS sequence"/>
</dbReference>
<feature type="transmembrane region" description="Helical" evidence="8">
    <location>
        <begin position="40"/>
        <end position="58"/>
    </location>
</feature>
<protein>
    <submittedName>
        <fullName evidence="10">Type VII secretion protein EccE</fullName>
    </submittedName>
</protein>
<proteinExistence type="inferred from homology"/>
<evidence type="ECO:0000259" key="9">
    <source>
        <dbReference type="Pfam" id="PF11203"/>
    </source>
</evidence>
<sequence length="574" mass="60524">MNGLTTPRRLPRRTRLAVAGELMLAAAFVGWTIIGDRHGAWVLLACVAAVAVAALPPVRTRCRNRWLRTQFIMRRARRNPADVLTAAFDVPVSGTRDGERTSATRMGARWVDDTLITMLALDTDPTAPTTLTPHGIVDPGGHCATLRQIAACLDTFDITVDAVDLISHGQRTTGPAHIAQVYDATLGPLPAVANRATFLVIRLRPADCPAAVARRGGGSSGAIRAAVVTTRRIAAALHDAGVPARILTARQITDATVFLADGAPIADVAEAWSELTSSGTRIRGFAVTADAASAVAASTGWTHSALSTTLGVRIRPSAAGHEYAAVLRVTEHPASNRVLRQPITGLEPLFGAQFEALCATLPVGSSPWLDRRLAWTPITDDGPQPGLGGCGALIGADAAGRGVAVALTSAATVVVAGEQSWVWQLIIRALATGVRIRVATDRVDYWQPLIAVVGDPTALRLDAAGSRDASAALLVVDGTRCAPEHLVPESPGTRLIVVDDARAAPEGELRLIQDPTSPGFVDVETPRRRMRVSIVATPQEWRLLGGIGGRPRPPDEPVTSPLDSRQTTPILVPR</sequence>
<keyword evidence="4 8" id="KW-0812">Transmembrane</keyword>
<keyword evidence="5 8" id="KW-1133">Transmembrane helix</keyword>
<dbReference type="InterPro" id="IPR050051">
    <property type="entry name" value="EccE_dom"/>
</dbReference>
<feature type="transmembrane region" description="Helical" evidence="8">
    <location>
        <begin position="16"/>
        <end position="34"/>
    </location>
</feature>
<dbReference type="Pfam" id="PF11203">
    <property type="entry name" value="EccE"/>
    <property type="match status" value="1"/>
</dbReference>
<evidence type="ECO:0000256" key="6">
    <source>
        <dbReference type="ARBA" id="ARBA00023136"/>
    </source>
</evidence>
<feature type="domain" description="Type VII secretion system protein EccE" evidence="9">
    <location>
        <begin position="191"/>
        <end position="287"/>
    </location>
</feature>
<gene>
    <name evidence="10" type="primary">eccE</name>
    <name evidence="10" type="ORF">HH308_12490</name>
</gene>
<keyword evidence="11" id="KW-1185">Reference proteome</keyword>
<dbReference type="GO" id="GO:0005886">
    <property type="term" value="C:plasma membrane"/>
    <property type="evidence" value="ECO:0007669"/>
    <property type="project" value="UniProtKB-SubCell"/>
</dbReference>
<evidence type="ECO:0000313" key="10">
    <source>
        <dbReference type="EMBL" id="NMO02031.1"/>
    </source>
</evidence>
<dbReference type="RefSeq" id="WP_170194537.1">
    <property type="nucleotide sequence ID" value="NZ_JABBNB010000011.1"/>
</dbReference>
<organism evidence="10 11">
    <name type="scientific">Gordonia asplenii</name>
    <dbReference type="NCBI Taxonomy" id="2725283"/>
    <lineage>
        <taxon>Bacteria</taxon>
        <taxon>Bacillati</taxon>
        <taxon>Actinomycetota</taxon>
        <taxon>Actinomycetes</taxon>
        <taxon>Mycobacteriales</taxon>
        <taxon>Gordoniaceae</taxon>
        <taxon>Gordonia</taxon>
    </lineage>
</organism>
<evidence type="ECO:0000256" key="4">
    <source>
        <dbReference type="ARBA" id="ARBA00022692"/>
    </source>
</evidence>
<dbReference type="AlphaFoldDB" id="A0A848L0L8"/>